<keyword evidence="4" id="KW-0238">DNA-binding</keyword>
<evidence type="ECO:0000256" key="2">
    <source>
        <dbReference type="ARBA" id="ARBA00023012"/>
    </source>
</evidence>
<evidence type="ECO:0000256" key="1">
    <source>
        <dbReference type="ARBA" id="ARBA00022553"/>
    </source>
</evidence>
<dbReference type="InterPro" id="IPR011006">
    <property type="entry name" value="CheY-like_superfamily"/>
</dbReference>
<keyword evidence="3" id="KW-0805">Transcription regulation</keyword>
<protein>
    <submittedName>
        <fullName evidence="9">Histidine kinase</fullName>
    </submittedName>
</protein>
<gene>
    <name evidence="9" type="ORF">ABA45_17065</name>
</gene>
<dbReference type="PATRIC" id="fig|330734.3.peg.3584"/>
<dbReference type="SUPFAM" id="SSF52172">
    <property type="entry name" value="CheY-like"/>
    <property type="match status" value="1"/>
</dbReference>
<dbReference type="PROSITE" id="PS51833">
    <property type="entry name" value="HDOD"/>
    <property type="match status" value="1"/>
</dbReference>
<feature type="domain" description="Response regulatory" evidence="7">
    <location>
        <begin position="2"/>
        <end position="118"/>
    </location>
</feature>
<reference evidence="9 10" key="1">
    <citation type="submission" date="2015-05" db="EMBL/GenBank/DDBJ databases">
        <title>Complete genome of Marinobacter psychrophilus strain 20041T isolated from sea-ice of the Canadian Basin.</title>
        <authorList>
            <person name="Song L."/>
            <person name="Ren L."/>
            <person name="Yu Y."/>
            <person name="Wang X."/>
        </authorList>
    </citation>
    <scope>NUCLEOTIDE SEQUENCE [LARGE SCALE GENOMIC DNA]</scope>
    <source>
        <strain evidence="9 10">20041</strain>
    </source>
</reference>
<feature type="modified residue" description="4-aspartylphosphate" evidence="6">
    <location>
        <position position="53"/>
    </location>
</feature>
<proteinExistence type="predicted"/>
<dbReference type="STRING" id="330734.ABA45_17065"/>
<name>A0A0H4I4H6_9GAMM</name>
<dbReference type="PROSITE" id="PS50110">
    <property type="entry name" value="RESPONSE_REGULATORY"/>
    <property type="match status" value="1"/>
</dbReference>
<dbReference type="Pfam" id="PF08668">
    <property type="entry name" value="HDOD"/>
    <property type="match status" value="1"/>
</dbReference>
<evidence type="ECO:0000256" key="4">
    <source>
        <dbReference type="ARBA" id="ARBA00023125"/>
    </source>
</evidence>
<sequence>MNVLVVDSDDNMAALLTSICVGVDSRVRVHRFGFVQNALDHWEAHGADLILADVHLPDGSSLELIRRVRRSQSEVPVLIISQTADRESILKAARLGISGFVSKPFSVELLHQRLRSLLPQGQVGDSMNLNEHIAAAVSTMVQLPGAPNTAGIIELLQRSEDVSAAELVQSWRNEVSVTARLLAVAGSISFRRSGLPVTTLKEAILALGVPMALNYALALSLDICGQLAHPILAEKAKELLAQAVAVADTAYRLALKLGEPAVPCHTAGLLSRVGDLAALKLMQQYCDSGDKTLSAEEIDQALADWAQSLGNQIKVHWRLPLQLRELIGAVHFLPRETVVQSKLIMRAAGLYESGLIDSDDGKWLLRRLGLDGSS</sequence>
<keyword evidence="1 6" id="KW-0597">Phosphoprotein</keyword>
<dbReference type="InterPro" id="IPR039420">
    <property type="entry name" value="WalR-like"/>
</dbReference>
<dbReference type="SUPFAM" id="SSF109604">
    <property type="entry name" value="HD-domain/PDEase-like"/>
    <property type="match status" value="1"/>
</dbReference>
<evidence type="ECO:0000259" key="7">
    <source>
        <dbReference type="PROSITE" id="PS50110"/>
    </source>
</evidence>
<dbReference type="GO" id="GO:0016301">
    <property type="term" value="F:kinase activity"/>
    <property type="evidence" value="ECO:0007669"/>
    <property type="project" value="UniProtKB-KW"/>
</dbReference>
<dbReference type="RefSeq" id="WP_048388160.1">
    <property type="nucleotide sequence ID" value="NZ_CP011494.1"/>
</dbReference>
<dbReference type="PANTHER" id="PTHR48111">
    <property type="entry name" value="REGULATOR OF RPOS"/>
    <property type="match status" value="1"/>
</dbReference>
<keyword evidence="5" id="KW-0804">Transcription</keyword>
<evidence type="ECO:0000259" key="8">
    <source>
        <dbReference type="PROSITE" id="PS51833"/>
    </source>
</evidence>
<dbReference type="InterPro" id="IPR013976">
    <property type="entry name" value="HDOD"/>
</dbReference>
<dbReference type="PANTHER" id="PTHR48111:SF1">
    <property type="entry name" value="TWO-COMPONENT RESPONSE REGULATOR ORR33"/>
    <property type="match status" value="1"/>
</dbReference>
<dbReference type="Gene3D" id="3.40.50.2300">
    <property type="match status" value="1"/>
</dbReference>
<evidence type="ECO:0000256" key="3">
    <source>
        <dbReference type="ARBA" id="ARBA00023015"/>
    </source>
</evidence>
<dbReference type="GO" id="GO:0006355">
    <property type="term" value="P:regulation of DNA-templated transcription"/>
    <property type="evidence" value="ECO:0007669"/>
    <property type="project" value="TreeGrafter"/>
</dbReference>
<dbReference type="SMART" id="SM00448">
    <property type="entry name" value="REC"/>
    <property type="match status" value="1"/>
</dbReference>
<evidence type="ECO:0000256" key="6">
    <source>
        <dbReference type="PROSITE-ProRule" id="PRU00169"/>
    </source>
</evidence>
<dbReference type="InterPro" id="IPR001789">
    <property type="entry name" value="Sig_transdc_resp-reg_receiver"/>
</dbReference>
<dbReference type="EMBL" id="CP011494">
    <property type="protein sequence ID" value="AKO53934.1"/>
    <property type="molecule type" value="Genomic_DNA"/>
</dbReference>
<evidence type="ECO:0000313" key="10">
    <source>
        <dbReference type="Proteomes" id="UP000036406"/>
    </source>
</evidence>
<organism evidence="9 10">
    <name type="scientific">Marinobacter psychrophilus</name>
    <dbReference type="NCBI Taxonomy" id="330734"/>
    <lineage>
        <taxon>Bacteria</taxon>
        <taxon>Pseudomonadati</taxon>
        <taxon>Pseudomonadota</taxon>
        <taxon>Gammaproteobacteria</taxon>
        <taxon>Pseudomonadales</taxon>
        <taxon>Marinobacteraceae</taxon>
        <taxon>Marinobacter</taxon>
    </lineage>
</organism>
<accession>A0A0H4I4H6</accession>
<dbReference type="Pfam" id="PF00072">
    <property type="entry name" value="Response_reg"/>
    <property type="match status" value="1"/>
</dbReference>
<dbReference type="GO" id="GO:0000156">
    <property type="term" value="F:phosphorelay response regulator activity"/>
    <property type="evidence" value="ECO:0007669"/>
    <property type="project" value="TreeGrafter"/>
</dbReference>
<keyword evidence="2" id="KW-0902">Two-component regulatory system</keyword>
<dbReference type="Gene3D" id="1.10.3210.10">
    <property type="entry name" value="Hypothetical protein af1432"/>
    <property type="match status" value="1"/>
</dbReference>
<dbReference type="AlphaFoldDB" id="A0A0H4I4H6"/>
<evidence type="ECO:0000256" key="5">
    <source>
        <dbReference type="ARBA" id="ARBA00023163"/>
    </source>
</evidence>
<keyword evidence="9" id="KW-0808">Transferase</keyword>
<dbReference type="KEGG" id="mpq:ABA45_17065"/>
<evidence type="ECO:0000313" key="9">
    <source>
        <dbReference type="EMBL" id="AKO53934.1"/>
    </source>
</evidence>
<dbReference type="GO" id="GO:0000976">
    <property type="term" value="F:transcription cis-regulatory region binding"/>
    <property type="evidence" value="ECO:0007669"/>
    <property type="project" value="TreeGrafter"/>
</dbReference>
<dbReference type="CDD" id="cd00156">
    <property type="entry name" value="REC"/>
    <property type="match status" value="1"/>
</dbReference>
<keyword evidence="10" id="KW-1185">Reference proteome</keyword>
<dbReference type="GO" id="GO:0032993">
    <property type="term" value="C:protein-DNA complex"/>
    <property type="evidence" value="ECO:0007669"/>
    <property type="project" value="TreeGrafter"/>
</dbReference>
<feature type="domain" description="HDOD" evidence="8">
    <location>
        <begin position="143"/>
        <end position="333"/>
    </location>
</feature>
<dbReference type="GO" id="GO:0005829">
    <property type="term" value="C:cytosol"/>
    <property type="evidence" value="ECO:0007669"/>
    <property type="project" value="TreeGrafter"/>
</dbReference>
<dbReference type="Proteomes" id="UP000036406">
    <property type="component" value="Chromosome"/>
</dbReference>
<keyword evidence="9" id="KW-0418">Kinase</keyword>